<evidence type="ECO:0000313" key="6">
    <source>
        <dbReference type="Proteomes" id="UP000479114"/>
    </source>
</evidence>
<evidence type="ECO:0000259" key="4">
    <source>
        <dbReference type="SMART" id="SM00534"/>
    </source>
</evidence>
<keyword evidence="2" id="KW-0067">ATP-binding</keyword>
<dbReference type="EMBL" id="CP048286">
    <property type="protein sequence ID" value="QHW29673.1"/>
    <property type="molecule type" value="Genomic_DNA"/>
</dbReference>
<sequence length="535" mass="59998">MPVQLCHTNHPVHIAWEALIDLDVLRLCRSFFPEQSASLEAKDKEIEAFLKTYLTSDAIEIRRRSEIIGSLRENAESRNLLTQLNKAHKRLSFSLAEVDRAKHPLKMYTYMRQALEAYTASVDAAISLFAPTRTPHTPHTPPMEELAAVIRAQRESSTYLDAQKCLRQVGTIIEPLDNIKFAVNLSDSGQAVQISVTDINKGAARLAGLFGSERDDANSLCDAAPVKNRGHLAHLEAYIIAQVEKQWAAPLKAALRELKTIDLDRLRAWSEWLKPMELYQKGLLLTAKLKKAGFDACRPEPNADSMAAEDLLYPHMVLTERAPVPQAFRVSLGDTVMITGANSSGKSSILKALAQNCILAQLGFWIPAKSLRFIPFKQYYTVFAAGEDRQLNASRYQLEVRKMHQAIRMAAPDTLLLFNEPFTSTNPVEATELLRDITEQLSRAGTTLMMVTHMHNVYDLLRRKGVKLRSYIMGSMTDAEKIVHTYAVEEKEPDGLSHARLLAIEYGFRIANLVEDRGKAAVLEEFLKKRGGYLA</sequence>
<evidence type="ECO:0000256" key="2">
    <source>
        <dbReference type="ARBA" id="ARBA00022840"/>
    </source>
</evidence>
<dbReference type="Proteomes" id="UP000479114">
    <property type="component" value="Chromosome"/>
</dbReference>
<proteinExistence type="predicted"/>
<evidence type="ECO:0000256" key="3">
    <source>
        <dbReference type="ARBA" id="ARBA00023125"/>
    </source>
</evidence>
<organism evidence="5 6">
    <name type="scientific">Paenibacillus rhizovicinus</name>
    <dbReference type="NCBI Taxonomy" id="2704463"/>
    <lineage>
        <taxon>Bacteria</taxon>
        <taxon>Bacillati</taxon>
        <taxon>Bacillota</taxon>
        <taxon>Bacilli</taxon>
        <taxon>Bacillales</taxon>
        <taxon>Paenibacillaceae</taxon>
        <taxon>Paenibacillus</taxon>
    </lineage>
</organism>
<dbReference type="GO" id="GO:0005524">
    <property type="term" value="F:ATP binding"/>
    <property type="evidence" value="ECO:0007669"/>
    <property type="project" value="UniProtKB-KW"/>
</dbReference>
<evidence type="ECO:0000313" key="5">
    <source>
        <dbReference type="EMBL" id="QHW29673.1"/>
    </source>
</evidence>
<dbReference type="KEGG" id="prz:GZH47_01680"/>
<dbReference type="InterPro" id="IPR000432">
    <property type="entry name" value="DNA_mismatch_repair_MutS_C"/>
</dbReference>
<name>A0A6C0NVA0_9BACL</name>
<dbReference type="AlphaFoldDB" id="A0A6C0NVA0"/>
<feature type="domain" description="DNA mismatch repair proteins mutS family" evidence="4">
    <location>
        <begin position="333"/>
        <end position="512"/>
    </location>
</feature>
<keyword evidence="6" id="KW-1185">Reference proteome</keyword>
<dbReference type="InterPro" id="IPR045076">
    <property type="entry name" value="MutS"/>
</dbReference>
<dbReference type="RefSeq" id="WP_162638242.1">
    <property type="nucleotide sequence ID" value="NZ_CP048286.1"/>
</dbReference>
<dbReference type="PANTHER" id="PTHR11361:SF125">
    <property type="entry name" value="DNA-BINDING PROTEIN MUTS2"/>
    <property type="match status" value="1"/>
</dbReference>
<dbReference type="SUPFAM" id="SSF52540">
    <property type="entry name" value="P-loop containing nucleoside triphosphate hydrolases"/>
    <property type="match status" value="1"/>
</dbReference>
<keyword evidence="3" id="KW-0238">DNA-binding</keyword>
<gene>
    <name evidence="5" type="ORF">GZH47_01680</name>
</gene>
<reference evidence="5 6" key="1">
    <citation type="submission" date="2020-02" db="EMBL/GenBank/DDBJ databases">
        <title>Paenibacillus sp. nov., isolated from rhizosphere soil of tomato.</title>
        <authorList>
            <person name="Weon H.-Y."/>
            <person name="Lee S.A."/>
        </authorList>
    </citation>
    <scope>NUCLEOTIDE SEQUENCE [LARGE SCALE GENOMIC DNA]</scope>
    <source>
        <strain evidence="5 6">14171R-81</strain>
    </source>
</reference>
<dbReference type="Gene3D" id="3.40.50.300">
    <property type="entry name" value="P-loop containing nucleotide triphosphate hydrolases"/>
    <property type="match status" value="1"/>
</dbReference>
<dbReference type="InterPro" id="IPR027417">
    <property type="entry name" value="P-loop_NTPase"/>
</dbReference>
<dbReference type="GO" id="GO:0140664">
    <property type="term" value="F:ATP-dependent DNA damage sensor activity"/>
    <property type="evidence" value="ECO:0007669"/>
    <property type="project" value="InterPro"/>
</dbReference>
<dbReference type="GO" id="GO:0006298">
    <property type="term" value="P:mismatch repair"/>
    <property type="evidence" value="ECO:0007669"/>
    <property type="project" value="InterPro"/>
</dbReference>
<dbReference type="PANTHER" id="PTHR11361">
    <property type="entry name" value="DNA MISMATCH REPAIR PROTEIN MUTS FAMILY MEMBER"/>
    <property type="match status" value="1"/>
</dbReference>
<evidence type="ECO:0000256" key="1">
    <source>
        <dbReference type="ARBA" id="ARBA00022741"/>
    </source>
</evidence>
<accession>A0A6C0NVA0</accession>
<keyword evidence="1" id="KW-0547">Nucleotide-binding</keyword>
<protein>
    <recommendedName>
        <fullName evidence="4">DNA mismatch repair proteins mutS family domain-containing protein</fullName>
    </recommendedName>
</protein>
<dbReference type="Pfam" id="PF00488">
    <property type="entry name" value="MutS_V"/>
    <property type="match status" value="1"/>
</dbReference>
<dbReference type="SMART" id="SM00534">
    <property type="entry name" value="MUTSac"/>
    <property type="match status" value="1"/>
</dbReference>
<dbReference type="GO" id="GO:0030983">
    <property type="term" value="F:mismatched DNA binding"/>
    <property type="evidence" value="ECO:0007669"/>
    <property type="project" value="InterPro"/>
</dbReference>